<keyword evidence="2 4" id="KW-0694">RNA-binding</keyword>
<evidence type="ECO:0000259" key="7">
    <source>
        <dbReference type="PROSITE" id="PS50102"/>
    </source>
</evidence>
<feature type="domain" description="RRM" evidence="7">
    <location>
        <begin position="67"/>
        <end position="145"/>
    </location>
</feature>
<dbReference type="CDD" id="cd12226">
    <property type="entry name" value="RRM_NOL8"/>
    <property type="match status" value="1"/>
</dbReference>
<dbReference type="PANTHER" id="PTHR48029">
    <property type="entry name" value="NUCLEOLAR PROTEIN 8"/>
    <property type="match status" value="1"/>
</dbReference>
<dbReference type="InterPro" id="IPR034138">
    <property type="entry name" value="NOP8_RRM"/>
</dbReference>
<organism evidence="8 9">
    <name type="scientific">Catenaria anguillulae PL171</name>
    <dbReference type="NCBI Taxonomy" id="765915"/>
    <lineage>
        <taxon>Eukaryota</taxon>
        <taxon>Fungi</taxon>
        <taxon>Fungi incertae sedis</taxon>
        <taxon>Blastocladiomycota</taxon>
        <taxon>Blastocladiomycetes</taxon>
        <taxon>Blastocladiales</taxon>
        <taxon>Catenariaceae</taxon>
        <taxon>Catenaria</taxon>
    </lineage>
</organism>
<keyword evidence="6" id="KW-0732">Signal</keyword>
<gene>
    <name evidence="8" type="ORF">BCR44DRAFT_1191003</name>
</gene>
<dbReference type="PANTHER" id="PTHR48029:SF1">
    <property type="entry name" value="NUCLEOLAR PROTEIN 8"/>
    <property type="match status" value="1"/>
</dbReference>
<keyword evidence="9" id="KW-1185">Reference proteome</keyword>
<dbReference type="OrthoDB" id="21643at2759"/>
<protein>
    <recommendedName>
        <fullName evidence="7">RRM domain-containing protein</fullName>
    </recommendedName>
</protein>
<accession>A0A1Y2HIV0</accession>
<sequence length="240" mass="26202">MRLTFCLCQQFGVVACSLSVDSCTNGPPKSTMKDSKTTPASTPAASVPAVAPTPLPAAVDPTATSTHRLHLGGFRDTITSADISSRFSSFGQVTDVVIPITETGLPRGFAHFSLTATHAQYTRLLSVYNGTKWKGGVISLHPAKPRPADVRQADRDRIAEKERARVLNFGPDSKDEMPLDGGWPAWQRAQAQLRRRARRGALEGKHVGYINEVMADDAKHLDLAGKHRLWKRVKFGRCCL</sequence>
<evidence type="ECO:0000256" key="2">
    <source>
        <dbReference type="ARBA" id="ARBA00022884"/>
    </source>
</evidence>
<dbReference type="InterPro" id="IPR000504">
    <property type="entry name" value="RRM_dom"/>
</dbReference>
<dbReference type="SUPFAM" id="SSF54928">
    <property type="entry name" value="RNA-binding domain, RBD"/>
    <property type="match status" value="1"/>
</dbReference>
<evidence type="ECO:0000313" key="9">
    <source>
        <dbReference type="Proteomes" id="UP000193411"/>
    </source>
</evidence>
<evidence type="ECO:0000256" key="3">
    <source>
        <dbReference type="ARBA" id="ARBA00023242"/>
    </source>
</evidence>
<dbReference type="STRING" id="765915.A0A1Y2HIV0"/>
<evidence type="ECO:0000313" key="8">
    <source>
        <dbReference type="EMBL" id="ORZ33801.1"/>
    </source>
</evidence>
<dbReference type="SMART" id="SM00360">
    <property type="entry name" value="RRM"/>
    <property type="match status" value="1"/>
</dbReference>
<evidence type="ECO:0000256" key="6">
    <source>
        <dbReference type="SAM" id="SignalP"/>
    </source>
</evidence>
<dbReference type="InterPro" id="IPR035979">
    <property type="entry name" value="RBD_domain_sf"/>
</dbReference>
<feature type="chain" id="PRO_5011006879" description="RRM domain-containing protein" evidence="6">
    <location>
        <begin position="17"/>
        <end position="240"/>
    </location>
</feature>
<comment type="subcellular location">
    <subcellularLocation>
        <location evidence="1">Nucleus</location>
        <location evidence="1">Nucleolus</location>
    </subcellularLocation>
</comment>
<dbReference type="Proteomes" id="UP000193411">
    <property type="component" value="Unassembled WGS sequence"/>
</dbReference>
<dbReference type="EMBL" id="MCFL01000033">
    <property type="protein sequence ID" value="ORZ33801.1"/>
    <property type="molecule type" value="Genomic_DNA"/>
</dbReference>
<feature type="signal peptide" evidence="6">
    <location>
        <begin position="1"/>
        <end position="16"/>
    </location>
</feature>
<evidence type="ECO:0000256" key="1">
    <source>
        <dbReference type="ARBA" id="ARBA00004604"/>
    </source>
</evidence>
<dbReference type="PROSITE" id="PS50102">
    <property type="entry name" value="RRM"/>
    <property type="match status" value="1"/>
</dbReference>
<dbReference type="PROSITE" id="PS51257">
    <property type="entry name" value="PROKAR_LIPOPROTEIN"/>
    <property type="match status" value="1"/>
</dbReference>
<dbReference type="GO" id="GO:0003723">
    <property type="term" value="F:RNA binding"/>
    <property type="evidence" value="ECO:0007669"/>
    <property type="project" value="UniProtKB-UniRule"/>
</dbReference>
<dbReference type="InterPro" id="IPR012677">
    <property type="entry name" value="Nucleotide-bd_a/b_plait_sf"/>
</dbReference>
<dbReference type="AlphaFoldDB" id="A0A1Y2HIV0"/>
<evidence type="ECO:0000256" key="5">
    <source>
        <dbReference type="SAM" id="MobiDB-lite"/>
    </source>
</evidence>
<feature type="region of interest" description="Disordered" evidence="5">
    <location>
        <begin position="22"/>
        <end position="62"/>
    </location>
</feature>
<keyword evidence="3" id="KW-0539">Nucleus</keyword>
<comment type="caution">
    <text evidence="8">The sequence shown here is derived from an EMBL/GenBank/DDBJ whole genome shotgun (WGS) entry which is preliminary data.</text>
</comment>
<feature type="compositionally biased region" description="Low complexity" evidence="5">
    <location>
        <begin position="37"/>
        <end position="62"/>
    </location>
</feature>
<dbReference type="GO" id="GO:0005730">
    <property type="term" value="C:nucleolus"/>
    <property type="evidence" value="ECO:0007669"/>
    <property type="project" value="UniProtKB-SubCell"/>
</dbReference>
<reference evidence="8 9" key="1">
    <citation type="submission" date="2016-07" db="EMBL/GenBank/DDBJ databases">
        <title>Pervasive Adenine N6-methylation of Active Genes in Fungi.</title>
        <authorList>
            <consortium name="DOE Joint Genome Institute"/>
            <person name="Mondo S.J."/>
            <person name="Dannebaum R.O."/>
            <person name="Kuo R.C."/>
            <person name="Labutti K."/>
            <person name="Haridas S."/>
            <person name="Kuo A."/>
            <person name="Salamov A."/>
            <person name="Ahrendt S.R."/>
            <person name="Lipzen A."/>
            <person name="Sullivan W."/>
            <person name="Andreopoulos W.B."/>
            <person name="Clum A."/>
            <person name="Lindquist E."/>
            <person name="Daum C."/>
            <person name="Ramamoorthy G.K."/>
            <person name="Gryganskyi A."/>
            <person name="Culley D."/>
            <person name="Magnuson J.K."/>
            <person name="James T.Y."/>
            <person name="O'Malley M.A."/>
            <person name="Stajich J.E."/>
            <person name="Spatafora J.W."/>
            <person name="Visel A."/>
            <person name="Grigoriev I.V."/>
        </authorList>
    </citation>
    <scope>NUCLEOTIDE SEQUENCE [LARGE SCALE GENOMIC DNA]</scope>
    <source>
        <strain evidence="8 9">PL171</strain>
    </source>
</reference>
<evidence type="ECO:0000256" key="4">
    <source>
        <dbReference type="PROSITE-ProRule" id="PRU00176"/>
    </source>
</evidence>
<name>A0A1Y2HIV0_9FUNG</name>
<proteinExistence type="predicted"/>
<dbReference type="Gene3D" id="3.30.70.330">
    <property type="match status" value="1"/>
</dbReference>